<dbReference type="RefSeq" id="WP_033940811.1">
    <property type="nucleotide sequence ID" value="NZ_CAADLH010000430.1"/>
</dbReference>
<protein>
    <submittedName>
        <fullName evidence="1">Uncharacterized protein</fullName>
    </submittedName>
</protein>
<organism evidence="1 2">
    <name type="scientific">Pseudomonas aeruginosa</name>
    <dbReference type="NCBI Taxonomy" id="287"/>
    <lineage>
        <taxon>Bacteria</taxon>
        <taxon>Pseudomonadati</taxon>
        <taxon>Pseudomonadota</taxon>
        <taxon>Gammaproteobacteria</taxon>
        <taxon>Pseudomonadales</taxon>
        <taxon>Pseudomonadaceae</taxon>
        <taxon>Pseudomonas</taxon>
    </lineage>
</organism>
<dbReference type="InterPro" id="IPR008018">
    <property type="entry name" value="Phage_tail_attach_FII"/>
</dbReference>
<proteinExistence type="predicted"/>
<name>A0A367ME81_PSEAI</name>
<accession>A0A367ME81</accession>
<dbReference type="GO" id="GO:0019068">
    <property type="term" value="P:virion assembly"/>
    <property type="evidence" value="ECO:0007669"/>
    <property type="project" value="InterPro"/>
</dbReference>
<dbReference type="Proteomes" id="UP000253594">
    <property type="component" value="Unassembled WGS sequence"/>
</dbReference>
<sequence>MRFHERFADLDALLFDELGDSARFEGRAEPVLGEFTAPWQAPRMGTAPLPLREPRFTVLASDAASVEVGQGIVVDLPPPDGGAYIVVRREPDGTGLVALLLRRD</sequence>
<reference evidence="1 2" key="1">
    <citation type="submission" date="2018-07" db="EMBL/GenBank/DDBJ databases">
        <title>Mechanisms of high-level aminoglycoside resistance among Gram-negative pathogens in Brazil.</title>
        <authorList>
            <person name="Ballaben A.S."/>
            <person name="Darini A.L.C."/>
            <person name="Doi Y."/>
        </authorList>
    </citation>
    <scope>NUCLEOTIDE SEQUENCE [LARGE SCALE GENOMIC DNA]</scope>
    <source>
        <strain evidence="1 2">B2-305</strain>
    </source>
</reference>
<gene>
    <name evidence="1" type="ORF">DT376_05585</name>
</gene>
<dbReference type="InterPro" id="IPR053734">
    <property type="entry name" value="Phage_Head-Tail_Connect_sf"/>
</dbReference>
<evidence type="ECO:0000313" key="2">
    <source>
        <dbReference type="Proteomes" id="UP000253594"/>
    </source>
</evidence>
<dbReference type="Pfam" id="PF05354">
    <property type="entry name" value="Phage_attach"/>
    <property type="match status" value="1"/>
</dbReference>
<comment type="caution">
    <text evidence="1">The sequence shown here is derived from an EMBL/GenBank/DDBJ whole genome shotgun (WGS) entry which is preliminary data.</text>
</comment>
<dbReference type="AlphaFoldDB" id="A0A367ME81"/>
<dbReference type="EMBL" id="QORE01000115">
    <property type="protein sequence ID" value="RCI75826.1"/>
    <property type="molecule type" value="Genomic_DNA"/>
</dbReference>
<dbReference type="Gene3D" id="2.40.10.180">
    <property type="entry name" value="Phage tail proteins"/>
    <property type="match status" value="1"/>
</dbReference>
<evidence type="ECO:0000313" key="1">
    <source>
        <dbReference type="EMBL" id="RCI75826.1"/>
    </source>
</evidence>